<keyword evidence="3" id="KW-0964">Secreted</keyword>
<dbReference type="Proteomes" id="UP001153620">
    <property type="component" value="Chromosome 3"/>
</dbReference>
<organism evidence="6 7">
    <name type="scientific">Chironomus riparius</name>
    <dbReference type="NCBI Taxonomy" id="315576"/>
    <lineage>
        <taxon>Eukaryota</taxon>
        <taxon>Metazoa</taxon>
        <taxon>Ecdysozoa</taxon>
        <taxon>Arthropoda</taxon>
        <taxon>Hexapoda</taxon>
        <taxon>Insecta</taxon>
        <taxon>Pterygota</taxon>
        <taxon>Neoptera</taxon>
        <taxon>Endopterygota</taxon>
        <taxon>Diptera</taxon>
        <taxon>Nematocera</taxon>
        <taxon>Chironomoidea</taxon>
        <taxon>Chironomidae</taxon>
        <taxon>Chironominae</taxon>
        <taxon>Chironomus</taxon>
    </lineage>
</organism>
<dbReference type="Pfam" id="PF00151">
    <property type="entry name" value="Lipase"/>
    <property type="match status" value="1"/>
</dbReference>
<proteinExistence type="inferred from homology"/>
<evidence type="ECO:0000256" key="1">
    <source>
        <dbReference type="ARBA" id="ARBA00004613"/>
    </source>
</evidence>
<dbReference type="InterPro" id="IPR013818">
    <property type="entry name" value="Lipase"/>
</dbReference>
<dbReference type="PANTHER" id="PTHR11610">
    <property type="entry name" value="LIPASE"/>
    <property type="match status" value="1"/>
</dbReference>
<dbReference type="EMBL" id="OU895879">
    <property type="protein sequence ID" value="CAH1729542.1"/>
    <property type="molecule type" value="Genomic_DNA"/>
</dbReference>
<dbReference type="PANTHER" id="PTHR11610:SF104">
    <property type="entry name" value="AGAP010328-PA"/>
    <property type="match status" value="1"/>
</dbReference>
<keyword evidence="7" id="KW-1185">Reference proteome</keyword>
<evidence type="ECO:0000256" key="3">
    <source>
        <dbReference type="ARBA" id="ARBA00022525"/>
    </source>
</evidence>
<evidence type="ECO:0000259" key="5">
    <source>
        <dbReference type="Pfam" id="PF00151"/>
    </source>
</evidence>
<evidence type="ECO:0000256" key="2">
    <source>
        <dbReference type="ARBA" id="ARBA00010701"/>
    </source>
</evidence>
<dbReference type="GO" id="GO:0017171">
    <property type="term" value="F:serine hydrolase activity"/>
    <property type="evidence" value="ECO:0007669"/>
    <property type="project" value="TreeGrafter"/>
</dbReference>
<dbReference type="GO" id="GO:0016042">
    <property type="term" value="P:lipid catabolic process"/>
    <property type="evidence" value="ECO:0007669"/>
    <property type="project" value="TreeGrafter"/>
</dbReference>
<comment type="similarity">
    <text evidence="2 4">Belongs to the AB hydrolase superfamily. Lipase family.</text>
</comment>
<dbReference type="GO" id="GO:0005615">
    <property type="term" value="C:extracellular space"/>
    <property type="evidence" value="ECO:0007669"/>
    <property type="project" value="TreeGrafter"/>
</dbReference>
<feature type="domain" description="Lipase" evidence="5">
    <location>
        <begin position="52"/>
        <end position="200"/>
    </location>
</feature>
<dbReference type="OrthoDB" id="8583783at2759"/>
<accession>A0A9P0J4D2</accession>
<reference evidence="6" key="2">
    <citation type="submission" date="2022-10" db="EMBL/GenBank/DDBJ databases">
        <authorList>
            <consortium name="ENA_rothamsted_submissions"/>
            <consortium name="culmorum"/>
            <person name="King R."/>
        </authorList>
    </citation>
    <scope>NUCLEOTIDE SEQUENCE</scope>
</reference>
<dbReference type="AlphaFoldDB" id="A0A9P0J4D2"/>
<sequence>MNLWEKILSVYILTTICYIYIDCDTISDDSITFWVMPGSGLPMFNSSYNQSLSSRGCNSAGKFFIIIHGWLEGWHTEWVQDLISNLTIYRGGCIIFMDYSNYSVNPNYFLLTPQFQNISDKLLRFMEQLDGEGFDFDNGYIFGFSFGAWLAIKTAKIFGTKRFSQIDVCDPAGPGFDLGVDLGDHSLAAQNVQCIHTNSGGLGTTIKNCSQNWHMGICGTLQVGAQPFPKGHHGLCPYYYTAAFKHDFIAWQNIYACYSTRAVANYSVDFRMGYMETLERKMSVIGDLFSPTSMFYPYNEIPGRIKTANATTVESNDI</sequence>
<evidence type="ECO:0000256" key="4">
    <source>
        <dbReference type="RuleBase" id="RU004262"/>
    </source>
</evidence>
<dbReference type="Gene3D" id="3.40.50.1820">
    <property type="entry name" value="alpha/beta hydrolase"/>
    <property type="match status" value="1"/>
</dbReference>
<dbReference type="GO" id="GO:0016298">
    <property type="term" value="F:lipase activity"/>
    <property type="evidence" value="ECO:0007669"/>
    <property type="project" value="InterPro"/>
</dbReference>
<protein>
    <recommendedName>
        <fullName evidence="5">Lipase domain-containing protein</fullName>
    </recommendedName>
</protein>
<dbReference type="InterPro" id="IPR000734">
    <property type="entry name" value="TAG_lipase"/>
</dbReference>
<evidence type="ECO:0000313" key="7">
    <source>
        <dbReference type="Proteomes" id="UP001153620"/>
    </source>
</evidence>
<name>A0A9P0J4D2_9DIPT</name>
<dbReference type="SUPFAM" id="SSF53474">
    <property type="entry name" value="alpha/beta-Hydrolases"/>
    <property type="match status" value="1"/>
</dbReference>
<gene>
    <name evidence="6" type="ORF">CHIRRI_LOCUS11648</name>
</gene>
<evidence type="ECO:0000313" key="6">
    <source>
        <dbReference type="EMBL" id="CAH1729542.1"/>
    </source>
</evidence>
<dbReference type="InterPro" id="IPR029058">
    <property type="entry name" value="AB_hydrolase_fold"/>
</dbReference>
<comment type="subcellular location">
    <subcellularLocation>
        <location evidence="1">Secreted</location>
    </subcellularLocation>
</comment>
<reference evidence="6" key="1">
    <citation type="submission" date="2022-01" db="EMBL/GenBank/DDBJ databases">
        <authorList>
            <person name="King R."/>
        </authorList>
    </citation>
    <scope>NUCLEOTIDE SEQUENCE</scope>
</reference>